<dbReference type="PROSITE" id="PS51383">
    <property type="entry name" value="YJEF_C_3"/>
    <property type="match status" value="1"/>
</dbReference>
<protein>
    <recommendedName>
        <fullName evidence="6">ADP-dependent (S)-NAD(P)H-hydrate dehydratase</fullName>
        <ecNumber evidence="6">4.2.1.136</ecNumber>
    </recommendedName>
    <alternativeName>
        <fullName evidence="6">ADP-dependent NAD(P)HX dehydratase</fullName>
    </alternativeName>
</protein>
<name>A0ABX2JCK0_9SPHN</name>
<keyword evidence="3 6" id="KW-0521">NADP</keyword>
<evidence type="ECO:0000313" key="9">
    <source>
        <dbReference type="Proteomes" id="UP000621447"/>
    </source>
</evidence>
<evidence type="ECO:0000256" key="6">
    <source>
        <dbReference type="HAMAP-Rule" id="MF_01965"/>
    </source>
</evidence>
<dbReference type="HAMAP" id="MF_01965">
    <property type="entry name" value="NADHX_dehydratase"/>
    <property type="match status" value="1"/>
</dbReference>
<comment type="caution">
    <text evidence="8">The sequence shown here is derived from an EMBL/GenBank/DDBJ whole genome shotgun (WGS) entry which is preliminary data.</text>
</comment>
<dbReference type="InterPro" id="IPR029056">
    <property type="entry name" value="Ribokinase-like"/>
</dbReference>
<feature type="binding site" evidence="6">
    <location>
        <position position="228"/>
    </location>
    <ligand>
        <name>AMP</name>
        <dbReference type="ChEBI" id="CHEBI:456215"/>
    </ligand>
</feature>
<feature type="binding site" evidence="6">
    <location>
        <position position="162"/>
    </location>
    <ligand>
        <name>(6S)-NADPHX</name>
        <dbReference type="ChEBI" id="CHEBI:64076"/>
    </ligand>
</feature>
<keyword evidence="9" id="KW-1185">Reference proteome</keyword>
<dbReference type="SUPFAM" id="SSF53613">
    <property type="entry name" value="Ribokinase-like"/>
    <property type="match status" value="1"/>
</dbReference>
<evidence type="ECO:0000256" key="1">
    <source>
        <dbReference type="ARBA" id="ARBA00022741"/>
    </source>
</evidence>
<dbReference type="PROSITE" id="PS01050">
    <property type="entry name" value="YJEF_C_2"/>
    <property type="match status" value="1"/>
</dbReference>
<comment type="cofactor">
    <cofactor evidence="6">
        <name>Mg(2+)</name>
        <dbReference type="ChEBI" id="CHEBI:18420"/>
    </cofactor>
</comment>
<dbReference type="RefSeq" id="WP_174191675.1">
    <property type="nucleotide sequence ID" value="NZ_JABULH010000001.1"/>
</dbReference>
<dbReference type="NCBIfam" id="TIGR00196">
    <property type="entry name" value="yjeF_cterm"/>
    <property type="match status" value="1"/>
</dbReference>
<dbReference type="PANTHER" id="PTHR12592">
    <property type="entry name" value="ATP-DEPENDENT (S)-NAD(P)H-HYDRATE DEHYDRATASE FAMILY MEMBER"/>
    <property type="match status" value="1"/>
</dbReference>
<dbReference type="PANTHER" id="PTHR12592:SF0">
    <property type="entry name" value="ATP-DEPENDENT (S)-NAD(P)H-HYDRATE DEHYDRATASE"/>
    <property type="match status" value="1"/>
</dbReference>
<evidence type="ECO:0000256" key="3">
    <source>
        <dbReference type="ARBA" id="ARBA00022857"/>
    </source>
</evidence>
<keyword evidence="2 6" id="KW-0067">ATP-binding</keyword>
<dbReference type="Gene3D" id="3.40.1190.20">
    <property type="match status" value="1"/>
</dbReference>
<proteinExistence type="inferred from homology"/>
<organism evidence="8 9">
    <name type="scientific">Sphingomonas hominis</name>
    <dbReference type="NCBI Taxonomy" id="2741495"/>
    <lineage>
        <taxon>Bacteria</taxon>
        <taxon>Pseudomonadati</taxon>
        <taxon>Pseudomonadota</taxon>
        <taxon>Alphaproteobacteria</taxon>
        <taxon>Sphingomonadales</taxon>
        <taxon>Sphingomonadaceae</taxon>
        <taxon>Sphingomonas</taxon>
    </lineage>
</organism>
<comment type="catalytic activity">
    <reaction evidence="6">
        <text>(6S)-NADHX + ADP = AMP + phosphate + NADH + H(+)</text>
        <dbReference type="Rhea" id="RHEA:32223"/>
        <dbReference type="ChEBI" id="CHEBI:15378"/>
        <dbReference type="ChEBI" id="CHEBI:43474"/>
        <dbReference type="ChEBI" id="CHEBI:57945"/>
        <dbReference type="ChEBI" id="CHEBI:64074"/>
        <dbReference type="ChEBI" id="CHEBI:456215"/>
        <dbReference type="ChEBI" id="CHEBI:456216"/>
        <dbReference type="EC" id="4.2.1.136"/>
    </reaction>
</comment>
<accession>A0ABX2JCK0</accession>
<dbReference type="CDD" id="cd01171">
    <property type="entry name" value="YXKO-related"/>
    <property type="match status" value="1"/>
</dbReference>
<feature type="binding site" evidence="6">
    <location>
        <position position="110"/>
    </location>
    <ligand>
        <name>(6S)-NADPHX</name>
        <dbReference type="ChEBI" id="CHEBI:64076"/>
    </ligand>
</feature>
<gene>
    <name evidence="6" type="primary">nnrD</name>
    <name evidence="8" type="ORF">HRV97_00055</name>
</gene>
<evidence type="ECO:0000256" key="2">
    <source>
        <dbReference type="ARBA" id="ARBA00022840"/>
    </source>
</evidence>
<sequence length="287" mass="28604">MTPIDAAWRATHPLPTLTGEVTKDSRGTVLVVGGSRSVPGAVLLTGEAALRSGAGKVRIATARSVAAMIGVAFPEAGSVPLDEDDDGEVIVGAALEESVGRAHAIALGPGISDKGAAVAALEWIAPRIDEGALVLDAVGVACAGKHADLLCGLNGRLVLTPHHGEMASLLDCDVDAVGVDPREKAVVAAKRFNAVVVLKGVATFVATPVGALLHYEGGGPGLATGGSGDVLAGVIAGLLSRGAAPEIAAGWAVWLHGEAGATLARTVGPIGFLGRELLPVLPGLLPR</sequence>
<keyword evidence="1 6" id="KW-0547">Nucleotide-binding</keyword>
<comment type="similarity">
    <text evidence="6">Belongs to the NnrD/CARKD family.</text>
</comment>
<comment type="catalytic activity">
    <reaction evidence="6">
        <text>(6S)-NADPHX + ADP = AMP + phosphate + NADPH + H(+)</text>
        <dbReference type="Rhea" id="RHEA:32235"/>
        <dbReference type="ChEBI" id="CHEBI:15378"/>
        <dbReference type="ChEBI" id="CHEBI:43474"/>
        <dbReference type="ChEBI" id="CHEBI:57783"/>
        <dbReference type="ChEBI" id="CHEBI:64076"/>
        <dbReference type="ChEBI" id="CHEBI:456215"/>
        <dbReference type="ChEBI" id="CHEBI:456216"/>
        <dbReference type="EC" id="4.2.1.136"/>
    </reaction>
</comment>
<feature type="domain" description="YjeF C-terminal" evidence="7">
    <location>
        <begin position="6"/>
        <end position="287"/>
    </location>
</feature>
<evidence type="ECO:0000256" key="5">
    <source>
        <dbReference type="ARBA" id="ARBA00023239"/>
    </source>
</evidence>
<feature type="binding site" evidence="6">
    <location>
        <position position="41"/>
    </location>
    <ligand>
        <name>(6S)-NADPHX</name>
        <dbReference type="ChEBI" id="CHEBI:64076"/>
    </ligand>
</feature>
<evidence type="ECO:0000256" key="4">
    <source>
        <dbReference type="ARBA" id="ARBA00023027"/>
    </source>
</evidence>
<dbReference type="Proteomes" id="UP000621447">
    <property type="component" value="Unassembled WGS sequence"/>
</dbReference>
<dbReference type="InterPro" id="IPR017953">
    <property type="entry name" value="Carbohydrate_kinase_pred_CS"/>
</dbReference>
<dbReference type="Pfam" id="PF01256">
    <property type="entry name" value="Carb_kinase"/>
    <property type="match status" value="1"/>
</dbReference>
<keyword evidence="5 6" id="KW-0456">Lyase</keyword>
<feature type="binding site" evidence="6">
    <location>
        <position position="229"/>
    </location>
    <ligand>
        <name>(6S)-NADPHX</name>
        <dbReference type="ChEBI" id="CHEBI:64076"/>
    </ligand>
</feature>
<keyword evidence="4 6" id="KW-0520">NAD</keyword>
<dbReference type="InterPro" id="IPR000631">
    <property type="entry name" value="CARKD"/>
</dbReference>
<dbReference type="EMBL" id="JABULH010000001">
    <property type="protein sequence ID" value="NTS63548.1"/>
    <property type="molecule type" value="Genomic_DNA"/>
</dbReference>
<evidence type="ECO:0000259" key="7">
    <source>
        <dbReference type="PROSITE" id="PS51383"/>
    </source>
</evidence>
<comment type="function">
    <text evidence="6">Catalyzes the dehydration of the S-form of NAD(P)HX at the expense of ADP, which is converted to AMP. Together with NAD(P)HX epimerase, which catalyzes the epimerization of the S- and R-forms, the enzyme allows the repair of both epimers of NAD(P)HX, a damaged form of NAD(P)H that is a result of enzymatic or heat-dependent hydration.</text>
</comment>
<reference evidence="8 9" key="1">
    <citation type="submission" date="2020-06" db="EMBL/GenBank/DDBJ databases">
        <title>Sphingomonas hominis sp. nov., a member of the Sphingomonas, isolated from the hair of a 22-year-old girl.</title>
        <authorList>
            <person name="Zhang D.-F."/>
            <person name="Cui X.-W."/>
        </authorList>
    </citation>
    <scope>NUCLEOTIDE SEQUENCE [LARGE SCALE GENOMIC DNA]</scope>
    <source>
        <strain evidence="8 9">HHU CXW</strain>
    </source>
</reference>
<dbReference type="EC" id="4.2.1.136" evidence="6"/>
<evidence type="ECO:0000313" key="8">
    <source>
        <dbReference type="EMBL" id="NTS63548.1"/>
    </source>
</evidence>
<feature type="binding site" evidence="6">
    <location>
        <begin position="199"/>
        <end position="203"/>
    </location>
    <ligand>
        <name>AMP</name>
        <dbReference type="ChEBI" id="CHEBI:456215"/>
    </ligand>
</feature>
<comment type="subunit">
    <text evidence="6">Homotetramer.</text>
</comment>